<proteinExistence type="predicted"/>
<reference evidence="1" key="1">
    <citation type="journal article" date="2015" name="Nature">
        <title>Complex archaea that bridge the gap between prokaryotes and eukaryotes.</title>
        <authorList>
            <person name="Spang A."/>
            <person name="Saw J.H."/>
            <person name="Jorgensen S.L."/>
            <person name="Zaremba-Niedzwiedzka K."/>
            <person name="Martijn J."/>
            <person name="Lind A.E."/>
            <person name="van Eijk R."/>
            <person name="Schleper C."/>
            <person name="Guy L."/>
            <person name="Ettema T.J."/>
        </authorList>
    </citation>
    <scope>NUCLEOTIDE SEQUENCE</scope>
</reference>
<comment type="caution">
    <text evidence="1">The sequence shown here is derived from an EMBL/GenBank/DDBJ whole genome shotgun (WGS) entry which is preliminary data.</text>
</comment>
<sequence>ITLVGFSSLIEGTVGIAPQAYGEAKARAQAARRAEFIQERETLTEQHGTTNLYNSLHALENDIKKPSIDGEALNNFFRGQQESDTITNANNPPALTIAPLFTPSLRTAREELTLKFNDIQFIDWIARDLTPDYRFKGKKEEFETIEKNLRTLGYQKTKEKIIATIKESLKEFPTSLRFVDINGLELHDPNFVLVGTNARNRQKFMKSYRGTEYYDPKITENSISSSTTTEVLKYLNNEYYGFTQVDNLVMMTLDGLIIPDNAILADWLEANGYSIEDDVIISPYNLISDGKEKFAKEHWEEGTPSPYYPYIEKLYQEMGYLFERAGLITSPSGKDTAFDSIIYKLSTFMFGDSDTIPADRIRRYKNGRYFKPKPYTQFEYLFEFINRLEDSLPSQSAEKYISEAKSIFDKYGFSVFGGEAKNPFYNEARLIAYSIANILQRNEIVDSYSVDALSTSFFLDNYKLTKFFANLKKDVVKAYTPADYPYKAGDKSTIDILREKIAEALSAKLNDIKGNVISQTMKDAISQEINGLLDGYQTKTDNYWNWFKQFTNGDKNEKYLREKHGNTDFLLNLVFSNKLLSQITVPKDLRAFLIGDTTRSLNSKFSIKDPLIGALLKIKALVSTWTFQDFKEVSIQASSQDLKDARQSVYKAIDDYIKSRGYIIDNFVRYGEAYTSKDLYPEYNFISALSTFHFQHKLTTQHVTGLVKDFKMPRSVQEVANFLGIPTSNQFIRPLTKGQFISPEIVERIYTKIQQNFQQDFGYLYSLPDSVSQEGILSESEKNLLGQYRTVLAELSSYVNQRGLNLFMPDSSSLKNRYDEDKWNDERIKGYDVVFHLTQFLGFDPLFFAPLDKGIFTSGKWVRHHFRDWVLRKTSSSVSDVLLTDQDKHHTYEQFSEGYIVAVMNSLIEVINMKKDDISEADLRQALEKYMGKYLRNNGGKVGEGSTTTQLVDRVLSLWKVGGQSTFIKNLEKLKFRKQTYLKTGKYNEFLLREYGMGLDSRFVKNAKDFQILLRNNEISGATRDLYATQHDFDYMERIFPPSGGSTQTRITDWIYIFSTHSSRQMQVEYVKWLESTMFKI</sequence>
<feature type="non-terminal residue" evidence="1">
    <location>
        <position position="1"/>
    </location>
</feature>
<dbReference type="EMBL" id="LAZR01010368">
    <property type="protein sequence ID" value="KKM67323.1"/>
    <property type="molecule type" value="Genomic_DNA"/>
</dbReference>
<name>A0A0F9JCP8_9ZZZZ</name>
<protein>
    <submittedName>
        <fullName evidence="1">Uncharacterized protein</fullName>
    </submittedName>
</protein>
<accession>A0A0F9JCP8</accession>
<gene>
    <name evidence="1" type="ORF">LCGC14_1472240</name>
</gene>
<dbReference type="AlphaFoldDB" id="A0A0F9JCP8"/>
<evidence type="ECO:0000313" key="1">
    <source>
        <dbReference type="EMBL" id="KKM67323.1"/>
    </source>
</evidence>
<organism evidence="1">
    <name type="scientific">marine sediment metagenome</name>
    <dbReference type="NCBI Taxonomy" id="412755"/>
    <lineage>
        <taxon>unclassified sequences</taxon>
        <taxon>metagenomes</taxon>
        <taxon>ecological metagenomes</taxon>
    </lineage>
</organism>